<dbReference type="GO" id="GO:0016020">
    <property type="term" value="C:membrane"/>
    <property type="evidence" value="ECO:0007669"/>
    <property type="project" value="TreeGrafter"/>
</dbReference>
<reference evidence="2 3" key="1">
    <citation type="submission" date="2019-10" db="EMBL/GenBank/DDBJ databases">
        <title>Assembly and Annotation for the nematode Trichostrongylus colubriformis.</title>
        <authorList>
            <person name="Martin J."/>
        </authorList>
    </citation>
    <scope>NUCLEOTIDE SEQUENCE [LARGE SCALE GENOMIC DNA]</scope>
    <source>
        <strain evidence="2">G859</strain>
        <tissue evidence="2">Whole worm</tissue>
    </source>
</reference>
<sequence length="183" mass="20206">MADRTPFLKGMPLPSCVCGHHFRYVILCLGLLCLTSVCSNYIVINFTFICMVSDDEKIDIGNGTMVGRYEYSPLEKGAITWAVAAGTIIGTVPINFWYIKSGARWPFFVSGMMSVFSTAALPLVAFLGLPYLLVFRFVQVGLFCTTECSCCEFQQTRQFLGILNDVKVRKVLVIASAALKLKG</sequence>
<dbReference type="EMBL" id="WIXE01017102">
    <property type="protein sequence ID" value="KAK5972022.1"/>
    <property type="molecule type" value="Genomic_DNA"/>
</dbReference>
<dbReference type="SUPFAM" id="SSF103473">
    <property type="entry name" value="MFS general substrate transporter"/>
    <property type="match status" value="1"/>
</dbReference>
<keyword evidence="3" id="KW-1185">Reference proteome</keyword>
<keyword evidence="1" id="KW-1133">Transmembrane helix</keyword>
<protein>
    <submittedName>
        <fullName evidence="2">MFS domain-containing protein</fullName>
    </submittedName>
</protein>
<gene>
    <name evidence="2" type="ORF">GCK32_004494</name>
</gene>
<evidence type="ECO:0000256" key="1">
    <source>
        <dbReference type="SAM" id="Phobius"/>
    </source>
</evidence>
<evidence type="ECO:0000313" key="2">
    <source>
        <dbReference type="EMBL" id="KAK5972022.1"/>
    </source>
</evidence>
<keyword evidence="1" id="KW-0472">Membrane</keyword>
<feature type="transmembrane region" description="Helical" evidence="1">
    <location>
        <begin position="78"/>
        <end position="98"/>
    </location>
</feature>
<dbReference type="AlphaFoldDB" id="A0AAN8F4A9"/>
<dbReference type="PANTHER" id="PTHR45757:SF17">
    <property type="entry name" value="MAJOR FACILITATOR SUPERFAMILY (MFS) PROFILE DOMAIN-CONTAINING PROTEIN"/>
    <property type="match status" value="1"/>
</dbReference>
<dbReference type="PANTHER" id="PTHR45757">
    <property type="entry name" value="PROTEIN CBG23364-RELATED"/>
    <property type="match status" value="1"/>
</dbReference>
<evidence type="ECO:0000313" key="3">
    <source>
        <dbReference type="Proteomes" id="UP001331761"/>
    </source>
</evidence>
<dbReference type="InterPro" id="IPR036259">
    <property type="entry name" value="MFS_trans_sf"/>
</dbReference>
<comment type="caution">
    <text evidence="2">The sequence shown here is derived from an EMBL/GenBank/DDBJ whole genome shotgun (WGS) entry which is preliminary data.</text>
</comment>
<proteinExistence type="predicted"/>
<accession>A0AAN8F4A9</accession>
<organism evidence="2 3">
    <name type="scientific">Trichostrongylus colubriformis</name>
    <name type="common">Black scour worm</name>
    <dbReference type="NCBI Taxonomy" id="6319"/>
    <lineage>
        <taxon>Eukaryota</taxon>
        <taxon>Metazoa</taxon>
        <taxon>Ecdysozoa</taxon>
        <taxon>Nematoda</taxon>
        <taxon>Chromadorea</taxon>
        <taxon>Rhabditida</taxon>
        <taxon>Rhabditina</taxon>
        <taxon>Rhabditomorpha</taxon>
        <taxon>Strongyloidea</taxon>
        <taxon>Trichostrongylidae</taxon>
        <taxon>Trichostrongylus</taxon>
    </lineage>
</organism>
<feature type="transmembrane region" description="Helical" evidence="1">
    <location>
        <begin position="21"/>
        <end position="44"/>
    </location>
</feature>
<feature type="transmembrane region" description="Helical" evidence="1">
    <location>
        <begin position="105"/>
        <end position="133"/>
    </location>
</feature>
<dbReference type="Proteomes" id="UP001331761">
    <property type="component" value="Unassembled WGS sequence"/>
</dbReference>
<keyword evidence="1" id="KW-0812">Transmembrane</keyword>
<name>A0AAN8F4A9_TRICO</name>